<evidence type="ECO:0000256" key="1">
    <source>
        <dbReference type="SAM" id="MobiDB-lite"/>
    </source>
</evidence>
<accession>A0AAV4P0U2</accession>
<organism evidence="2 3">
    <name type="scientific">Caerostris extrusa</name>
    <name type="common">Bark spider</name>
    <name type="synonym">Caerostris bankana</name>
    <dbReference type="NCBI Taxonomy" id="172846"/>
    <lineage>
        <taxon>Eukaryota</taxon>
        <taxon>Metazoa</taxon>
        <taxon>Ecdysozoa</taxon>
        <taxon>Arthropoda</taxon>
        <taxon>Chelicerata</taxon>
        <taxon>Arachnida</taxon>
        <taxon>Araneae</taxon>
        <taxon>Araneomorphae</taxon>
        <taxon>Entelegynae</taxon>
        <taxon>Araneoidea</taxon>
        <taxon>Araneidae</taxon>
        <taxon>Caerostris</taxon>
    </lineage>
</organism>
<dbReference type="Proteomes" id="UP001054945">
    <property type="component" value="Unassembled WGS sequence"/>
</dbReference>
<dbReference type="EMBL" id="BPLR01021478">
    <property type="protein sequence ID" value="GIX90150.1"/>
    <property type="molecule type" value="Genomic_DNA"/>
</dbReference>
<dbReference type="AlphaFoldDB" id="A0AAV4P0U2"/>
<feature type="region of interest" description="Disordered" evidence="1">
    <location>
        <begin position="1"/>
        <end position="33"/>
    </location>
</feature>
<evidence type="ECO:0000313" key="2">
    <source>
        <dbReference type="EMBL" id="GIX90150.1"/>
    </source>
</evidence>
<sequence length="132" mass="15117">MSLPAPPQQHRGRSDGQDDCGGGGGEGWRRRWTRWWTPPPDLRLARVTGEQGVPAEAQPIVMRHCCLMGTKKTGDTLNDHYLYFIRENVGESAFLSFRKWDRGFTDETLRYNKKGNHAPPDINEVYKLKTCQ</sequence>
<proteinExistence type="predicted"/>
<keyword evidence="3" id="KW-1185">Reference proteome</keyword>
<gene>
    <name evidence="2" type="ORF">CEXT_410651</name>
</gene>
<name>A0AAV4P0U2_CAEEX</name>
<comment type="caution">
    <text evidence="2">The sequence shown here is derived from an EMBL/GenBank/DDBJ whole genome shotgun (WGS) entry which is preliminary data.</text>
</comment>
<evidence type="ECO:0000313" key="3">
    <source>
        <dbReference type="Proteomes" id="UP001054945"/>
    </source>
</evidence>
<reference evidence="2 3" key="1">
    <citation type="submission" date="2021-06" db="EMBL/GenBank/DDBJ databases">
        <title>Caerostris extrusa draft genome.</title>
        <authorList>
            <person name="Kono N."/>
            <person name="Arakawa K."/>
        </authorList>
    </citation>
    <scope>NUCLEOTIDE SEQUENCE [LARGE SCALE GENOMIC DNA]</scope>
</reference>
<protein>
    <submittedName>
        <fullName evidence="2">Uncharacterized protein</fullName>
    </submittedName>
</protein>